<dbReference type="RefSeq" id="WP_014796863.1">
    <property type="nucleotide sequence ID" value="NC_018018.1"/>
</dbReference>
<name>I4AHH0_BERLS</name>
<dbReference type="Proteomes" id="UP000006054">
    <property type="component" value="Chromosome"/>
</dbReference>
<reference evidence="2" key="1">
    <citation type="submission" date="2012-06" db="EMBL/GenBank/DDBJ databases">
        <title>The complete genome of Flexibacter litoralis DSM 6794.</title>
        <authorList>
            <person name="Lucas S."/>
            <person name="Copeland A."/>
            <person name="Lapidus A."/>
            <person name="Glavina del Rio T."/>
            <person name="Dalin E."/>
            <person name="Tice H."/>
            <person name="Bruce D."/>
            <person name="Goodwin L."/>
            <person name="Pitluck S."/>
            <person name="Peters L."/>
            <person name="Ovchinnikova G."/>
            <person name="Lu M."/>
            <person name="Kyrpides N."/>
            <person name="Mavromatis K."/>
            <person name="Ivanova N."/>
            <person name="Brettin T."/>
            <person name="Detter J.C."/>
            <person name="Han C."/>
            <person name="Larimer F."/>
            <person name="Land M."/>
            <person name="Hauser L."/>
            <person name="Markowitz V."/>
            <person name="Cheng J.-F."/>
            <person name="Hugenholtz P."/>
            <person name="Woyke T."/>
            <person name="Wu D."/>
            <person name="Spring S."/>
            <person name="Lang E."/>
            <person name="Kopitz M."/>
            <person name="Brambilla E."/>
            <person name="Klenk H.-P."/>
            <person name="Eisen J.A."/>
        </authorList>
    </citation>
    <scope>NUCLEOTIDE SEQUENCE [LARGE SCALE GENOMIC DNA]</scope>
    <source>
        <strain evidence="2">ATCC 23117 / DSM 6794 / NBRC 15988 / NCIMB 1366 / Sio-4</strain>
    </source>
</reference>
<dbReference type="KEGG" id="fli:Fleli_0951"/>
<dbReference type="AlphaFoldDB" id="I4AHH0"/>
<evidence type="ECO:0000313" key="1">
    <source>
        <dbReference type="EMBL" id="AFM03405.1"/>
    </source>
</evidence>
<gene>
    <name evidence="1" type="ordered locus">Fleli_0951</name>
</gene>
<protein>
    <submittedName>
        <fullName evidence="1">Uncharacterized protein</fullName>
    </submittedName>
</protein>
<dbReference type="HOGENOM" id="CLU_1319369_0_0_10"/>
<dbReference type="EMBL" id="CP003345">
    <property type="protein sequence ID" value="AFM03405.1"/>
    <property type="molecule type" value="Genomic_DNA"/>
</dbReference>
<evidence type="ECO:0000313" key="2">
    <source>
        <dbReference type="Proteomes" id="UP000006054"/>
    </source>
</evidence>
<dbReference type="eggNOG" id="COG0834">
    <property type="taxonomic scope" value="Bacteria"/>
</dbReference>
<sequence length="208" mass="24214" precursor="true">MPISKSTFYFDLNTFLKIIFSFTFLFFLAGTVDAQNTEIKDPMNKPDLWKKLKHNPNNQVLWESYLGKKIQDFTDEDNDKIATWQEQLMVLQAEHADVIITSKANTAAADEDILRDMQVGEWQNMEEVVMSTGSEIEEMRQNIDANFALLEDLYSESFEEQGLKYIAYNEAHPDGKYSKTAWIEIQEEKLRQAKLKELQALRSQVKKN</sequence>
<accession>I4AHH0</accession>
<organism evidence="1 2">
    <name type="scientific">Bernardetia litoralis (strain ATCC 23117 / DSM 6794 / NBRC 15988 / NCIMB 1366 / Fx l1 / Sio-4)</name>
    <name type="common">Flexibacter litoralis</name>
    <dbReference type="NCBI Taxonomy" id="880071"/>
    <lineage>
        <taxon>Bacteria</taxon>
        <taxon>Pseudomonadati</taxon>
        <taxon>Bacteroidota</taxon>
        <taxon>Cytophagia</taxon>
        <taxon>Cytophagales</taxon>
        <taxon>Bernardetiaceae</taxon>
        <taxon>Bernardetia</taxon>
    </lineage>
</organism>
<dbReference type="OrthoDB" id="980545at2"/>
<keyword evidence="2" id="KW-1185">Reference proteome</keyword>
<proteinExistence type="predicted"/>